<feature type="region of interest" description="Disordered" evidence="1">
    <location>
        <begin position="20"/>
        <end position="210"/>
    </location>
</feature>
<dbReference type="HOGENOM" id="CLU_660850_0_0_1"/>
<evidence type="ECO:0000313" key="4">
    <source>
        <dbReference type="Proteomes" id="UP000014071"/>
    </source>
</evidence>
<feature type="signal peptide" evidence="2">
    <location>
        <begin position="1"/>
        <end position="22"/>
    </location>
</feature>
<dbReference type="RefSeq" id="XP_012187646.1">
    <property type="nucleotide sequence ID" value="XM_012332256.1"/>
</dbReference>
<reference evidence="4" key="1">
    <citation type="journal article" date="2013" name="Genome Announc.">
        <title>Draft genome sequence of the basidiomycetous yeast-like fungus Pseudozyma hubeiensis SY62, which produces an abundant amount of the biosurfactant mannosylerythritol lipids.</title>
        <authorList>
            <person name="Konishi M."/>
            <person name="Hatada Y."/>
            <person name="Horiuchi J."/>
        </authorList>
    </citation>
    <scope>NUCLEOTIDE SEQUENCE [LARGE SCALE GENOMIC DNA]</scope>
    <source>
        <strain evidence="4">SY62</strain>
    </source>
</reference>
<sequence length="438" mass="48762">MRSVSLFSTILLLIALLSGSSGSDASDDSLEGFTDRSDSSKEGHDEPPRSVEATRSDSATSGRFVDDFFASPDPSELPMPHPVLARLAPPQSGVPTSRRRLPAPLQNVSPGPNAPPSHPGLARKRAREMMKDRGRLRGDQDGSMPSSFLPPREEGQGRRRLLRPPPGFDSPPTLRRIKAGPSVQSFELGSPARRNEAVQSSAFRDASVRSGAEQTREAAAAAVAPDSWLERLFHQFRSSPASSSQIASFHLHGLRYGRIPVVTSRLPPVSQNGDLDDANARALLPQDVRWIFDQTENRRRVSLIALDRSHPPHLRKVMADEAMRYYNTEADQIRRSIEGRNQLVLYTSGEWRSWLQEHAVPLLMSEVYTFGARTQNVLSSNIVEARYRLATRMQMSNMAAQDVIALHGDHEKWAANFLLAWWTSSQNKRLHEGLEHLH</sequence>
<keyword evidence="4" id="KW-1185">Reference proteome</keyword>
<dbReference type="Proteomes" id="UP000014071">
    <property type="component" value="Unassembled WGS sequence"/>
</dbReference>
<name>R9NZ75_PSEHS</name>
<keyword evidence="2" id="KW-0732">Signal</keyword>
<protein>
    <submittedName>
        <fullName evidence="3">P-type calcium ATPase</fullName>
    </submittedName>
</protein>
<evidence type="ECO:0000256" key="1">
    <source>
        <dbReference type="SAM" id="MobiDB-lite"/>
    </source>
</evidence>
<feature type="chain" id="PRO_5004487546" evidence="2">
    <location>
        <begin position="23"/>
        <end position="438"/>
    </location>
</feature>
<evidence type="ECO:0000256" key="2">
    <source>
        <dbReference type="SAM" id="SignalP"/>
    </source>
</evidence>
<evidence type="ECO:0000313" key="3">
    <source>
        <dbReference type="EMBL" id="GAC94059.1"/>
    </source>
</evidence>
<dbReference type="GeneID" id="24106925"/>
<organism evidence="3 4">
    <name type="scientific">Pseudozyma hubeiensis (strain SY62)</name>
    <name type="common">Yeast</name>
    <dbReference type="NCBI Taxonomy" id="1305764"/>
    <lineage>
        <taxon>Eukaryota</taxon>
        <taxon>Fungi</taxon>
        <taxon>Dikarya</taxon>
        <taxon>Basidiomycota</taxon>
        <taxon>Ustilaginomycotina</taxon>
        <taxon>Ustilaginomycetes</taxon>
        <taxon>Ustilaginales</taxon>
        <taxon>Ustilaginaceae</taxon>
        <taxon>Pseudozyma</taxon>
    </lineage>
</organism>
<dbReference type="OrthoDB" id="2556747at2759"/>
<accession>R9NZ75</accession>
<gene>
    <name evidence="3" type="ORF">PHSY_001628</name>
</gene>
<dbReference type="AlphaFoldDB" id="R9NZ75"/>
<proteinExistence type="predicted"/>
<feature type="compositionally biased region" description="Basic and acidic residues" evidence="1">
    <location>
        <begin position="33"/>
        <end position="55"/>
    </location>
</feature>
<dbReference type="eggNOG" id="ENOG502TB5X">
    <property type="taxonomic scope" value="Eukaryota"/>
</dbReference>
<feature type="compositionally biased region" description="Basic and acidic residues" evidence="1">
    <location>
        <begin position="127"/>
        <end position="140"/>
    </location>
</feature>
<dbReference type="EMBL" id="DF238782">
    <property type="protein sequence ID" value="GAC94059.1"/>
    <property type="molecule type" value="Genomic_DNA"/>
</dbReference>